<evidence type="ECO:0000256" key="5">
    <source>
        <dbReference type="ARBA" id="ARBA00011271"/>
    </source>
</evidence>
<evidence type="ECO:0000256" key="4">
    <source>
        <dbReference type="ARBA" id="ARBA00009845"/>
    </source>
</evidence>
<proteinExistence type="inferred from homology"/>
<comment type="subunit">
    <text evidence="5">Heterodimer of LeuC and LeuD.</text>
</comment>
<name>A0AAU7RPL8_9HYPH</name>
<keyword evidence="7" id="KW-0432">Leucine biosynthesis</keyword>
<evidence type="ECO:0000256" key="2">
    <source>
        <dbReference type="ARBA" id="ARBA00002695"/>
    </source>
</evidence>
<dbReference type="NCBIfam" id="NF002458">
    <property type="entry name" value="PRK01641.1"/>
    <property type="match status" value="1"/>
</dbReference>
<dbReference type="Pfam" id="PF00694">
    <property type="entry name" value="Aconitase_C"/>
    <property type="match status" value="1"/>
</dbReference>
<evidence type="ECO:0000256" key="10">
    <source>
        <dbReference type="ARBA" id="ARBA00023304"/>
    </source>
</evidence>
<dbReference type="InterPro" id="IPR004431">
    <property type="entry name" value="3-IsopropMal_deHydase_ssu"/>
</dbReference>
<evidence type="ECO:0000313" key="13">
    <source>
        <dbReference type="EMBL" id="XBT92137.1"/>
    </source>
</evidence>
<dbReference type="InterPro" id="IPR050075">
    <property type="entry name" value="LeuD"/>
</dbReference>
<dbReference type="PANTHER" id="PTHR43345">
    <property type="entry name" value="3-ISOPROPYLMALATE DEHYDRATASE SMALL SUBUNIT 2-RELATED-RELATED"/>
    <property type="match status" value="1"/>
</dbReference>
<dbReference type="GO" id="GO:0009316">
    <property type="term" value="C:3-isopropylmalate dehydratase complex"/>
    <property type="evidence" value="ECO:0007669"/>
    <property type="project" value="InterPro"/>
</dbReference>
<evidence type="ECO:0000256" key="7">
    <source>
        <dbReference type="ARBA" id="ARBA00022430"/>
    </source>
</evidence>
<protein>
    <recommendedName>
        <fullName evidence="6">3-isopropylmalate dehydratase</fullName>
        <ecNumber evidence="6">4.2.1.33</ecNumber>
    </recommendedName>
</protein>
<dbReference type="AlphaFoldDB" id="A0AAU7RPL8"/>
<reference evidence="13" key="1">
    <citation type="submission" date="2024-06" db="EMBL/GenBank/DDBJ databases">
        <authorList>
            <person name="Li T."/>
            <person name="Gao R."/>
        </authorList>
    </citation>
    <scope>NUCLEOTIDE SEQUENCE</scope>
    <source>
        <strain evidence="13">ZPR3</strain>
    </source>
</reference>
<feature type="domain" description="Aconitase A/isopropylmalate dehydratase small subunit swivel" evidence="12">
    <location>
        <begin position="26"/>
        <end position="113"/>
    </location>
</feature>
<dbReference type="CDD" id="cd01577">
    <property type="entry name" value="IPMI_Swivel"/>
    <property type="match status" value="1"/>
</dbReference>
<evidence type="ECO:0000256" key="11">
    <source>
        <dbReference type="SAM" id="MobiDB-lite"/>
    </source>
</evidence>
<keyword evidence="10" id="KW-0100">Branched-chain amino acid biosynthesis</keyword>
<dbReference type="PANTHER" id="PTHR43345:SF5">
    <property type="entry name" value="3-ISOPROPYLMALATE DEHYDRATASE SMALL SUBUNIT"/>
    <property type="match status" value="1"/>
</dbReference>
<evidence type="ECO:0000256" key="6">
    <source>
        <dbReference type="ARBA" id="ARBA00011998"/>
    </source>
</evidence>
<dbReference type="SUPFAM" id="SSF52016">
    <property type="entry name" value="LeuD/IlvD-like"/>
    <property type="match status" value="1"/>
</dbReference>
<evidence type="ECO:0000256" key="8">
    <source>
        <dbReference type="ARBA" id="ARBA00022605"/>
    </source>
</evidence>
<feature type="region of interest" description="Disordered" evidence="11">
    <location>
        <begin position="192"/>
        <end position="224"/>
    </location>
</feature>
<dbReference type="GO" id="GO:0003861">
    <property type="term" value="F:3-isopropylmalate dehydratase activity"/>
    <property type="evidence" value="ECO:0007669"/>
    <property type="project" value="UniProtKB-EC"/>
</dbReference>
<dbReference type="InterPro" id="IPR000573">
    <property type="entry name" value="AconitaseA/IPMdHydase_ssu_swvl"/>
</dbReference>
<gene>
    <name evidence="13" type="primary">leuD</name>
    <name evidence="13" type="ORF">ABM479_15240</name>
</gene>
<organism evidence="13">
    <name type="scientific">Rhizobium sp. ZPR3</name>
    <dbReference type="NCBI Taxonomy" id="3158967"/>
    <lineage>
        <taxon>Bacteria</taxon>
        <taxon>Pseudomonadati</taxon>
        <taxon>Pseudomonadota</taxon>
        <taxon>Alphaproteobacteria</taxon>
        <taxon>Hyphomicrobiales</taxon>
        <taxon>Rhizobiaceae</taxon>
        <taxon>Rhizobium/Agrobacterium group</taxon>
        <taxon>Rhizobium</taxon>
    </lineage>
</organism>
<sequence>MLQDNIDTDQISPGTELMRSSDDGYTRWGEALFATQRYLCDRTPNPSFILNDPQWAQAEILLAGENFGCGSSREWAVKALRGFGFRAILAVSFGEIFAANCFRHGVLPVELPASVLSLLASEIKHRGGGTCLAIDLESQVIVSPSGRCFPFELPEMQRRIFLEGIDEITFVLKYSSAITAFERADQTSRPWKYPIQAPATPTESHATEEARQCSTHRSTNRLKP</sequence>
<dbReference type="RefSeq" id="WP_349956560.1">
    <property type="nucleotide sequence ID" value="NZ_CP157960.1"/>
</dbReference>
<evidence type="ECO:0000256" key="9">
    <source>
        <dbReference type="ARBA" id="ARBA00023239"/>
    </source>
</evidence>
<evidence type="ECO:0000256" key="1">
    <source>
        <dbReference type="ARBA" id="ARBA00000491"/>
    </source>
</evidence>
<dbReference type="NCBIfam" id="TIGR00171">
    <property type="entry name" value="leuD"/>
    <property type="match status" value="1"/>
</dbReference>
<dbReference type="GO" id="GO:0009098">
    <property type="term" value="P:L-leucine biosynthetic process"/>
    <property type="evidence" value="ECO:0007669"/>
    <property type="project" value="UniProtKB-KW"/>
</dbReference>
<comment type="similarity">
    <text evidence="4">Belongs to the LeuD family. LeuD type 1 subfamily.</text>
</comment>
<comment type="function">
    <text evidence="2">Catalyzes the isomerization between 2-isopropylmalate and 3-isopropylmalate, via the formation of 2-isopropylmaleate.</text>
</comment>
<dbReference type="EC" id="4.2.1.33" evidence="6"/>
<dbReference type="InterPro" id="IPR033940">
    <property type="entry name" value="IPMI_Swivel"/>
</dbReference>
<dbReference type="Gene3D" id="3.20.19.10">
    <property type="entry name" value="Aconitase, domain 4"/>
    <property type="match status" value="1"/>
</dbReference>
<comment type="catalytic activity">
    <reaction evidence="1">
        <text>(2R,3S)-3-isopropylmalate = (2S)-2-isopropylmalate</text>
        <dbReference type="Rhea" id="RHEA:32287"/>
        <dbReference type="ChEBI" id="CHEBI:1178"/>
        <dbReference type="ChEBI" id="CHEBI:35121"/>
        <dbReference type="EC" id="4.2.1.33"/>
    </reaction>
</comment>
<dbReference type="InterPro" id="IPR015928">
    <property type="entry name" value="Aconitase/3IPM_dehydase_swvl"/>
</dbReference>
<keyword evidence="8" id="KW-0028">Amino-acid biosynthesis</keyword>
<keyword evidence="9 13" id="KW-0456">Lyase</keyword>
<evidence type="ECO:0000256" key="3">
    <source>
        <dbReference type="ARBA" id="ARBA00004729"/>
    </source>
</evidence>
<dbReference type="EMBL" id="CP157960">
    <property type="protein sequence ID" value="XBT92137.1"/>
    <property type="molecule type" value="Genomic_DNA"/>
</dbReference>
<comment type="pathway">
    <text evidence="3">Amino-acid biosynthesis; L-leucine biosynthesis; L-leucine from 3-methyl-2-oxobutanoate: step 2/4.</text>
</comment>
<accession>A0AAU7RPL8</accession>
<evidence type="ECO:0000259" key="12">
    <source>
        <dbReference type="Pfam" id="PF00694"/>
    </source>
</evidence>